<evidence type="ECO:0000313" key="2">
    <source>
        <dbReference type="Proteomes" id="UP000637695"/>
    </source>
</evidence>
<organism evidence="1 2">
    <name type="scientific">Alicyclobacillus cellulosilyticus</name>
    <dbReference type="NCBI Taxonomy" id="1003997"/>
    <lineage>
        <taxon>Bacteria</taxon>
        <taxon>Bacillati</taxon>
        <taxon>Bacillota</taxon>
        <taxon>Bacilli</taxon>
        <taxon>Bacillales</taxon>
        <taxon>Alicyclobacillaceae</taxon>
        <taxon>Alicyclobacillus</taxon>
    </lineage>
</organism>
<dbReference type="AlphaFoldDB" id="A0A917K7X5"/>
<protein>
    <submittedName>
        <fullName evidence="1">Uncharacterized protein</fullName>
    </submittedName>
</protein>
<sequence>MSHKRQVPTFRLTLLGGTTMEGPVVSPDRRQVAEHLGQLHQVLREHGAGLVYAGEWRYVPLHAVLEARRGQRWFLLPWPLVDDEAIPGEVPLP</sequence>
<gene>
    <name evidence="1" type="ORF">GCM10010885_12020</name>
</gene>
<name>A0A917K7X5_9BACL</name>
<proteinExistence type="predicted"/>
<dbReference type="EMBL" id="BMOY01000015">
    <property type="protein sequence ID" value="GGJ04384.1"/>
    <property type="molecule type" value="Genomic_DNA"/>
</dbReference>
<reference evidence="1" key="2">
    <citation type="submission" date="2020-09" db="EMBL/GenBank/DDBJ databases">
        <authorList>
            <person name="Sun Q."/>
            <person name="Ohkuma M."/>
        </authorList>
    </citation>
    <scope>NUCLEOTIDE SEQUENCE</scope>
    <source>
        <strain evidence="1">JCM 18487</strain>
    </source>
</reference>
<dbReference type="Proteomes" id="UP000637695">
    <property type="component" value="Unassembled WGS sequence"/>
</dbReference>
<comment type="caution">
    <text evidence="1">The sequence shown here is derived from an EMBL/GenBank/DDBJ whole genome shotgun (WGS) entry which is preliminary data.</text>
</comment>
<accession>A0A917K7X5</accession>
<dbReference type="RefSeq" id="WP_188881782.1">
    <property type="nucleotide sequence ID" value="NZ_BMOY01000015.1"/>
</dbReference>
<evidence type="ECO:0000313" key="1">
    <source>
        <dbReference type="EMBL" id="GGJ04384.1"/>
    </source>
</evidence>
<reference evidence="1" key="1">
    <citation type="journal article" date="2014" name="Int. J. Syst. Evol. Microbiol.">
        <title>Complete genome sequence of Corynebacterium casei LMG S-19264T (=DSM 44701T), isolated from a smear-ripened cheese.</title>
        <authorList>
            <consortium name="US DOE Joint Genome Institute (JGI-PGF)"/>
            <person name="Walter F."/>
            <person name="Albersmeier A."/>
            <person name="Kalinowski J."/>
            <person name="Ruckert C."/>
        </authorList>
    </citation>
    <scope>NUCLEOTIDE SEQUENCE</scope>
    <source>
        <strain evidence="1">JCM 18487</strain>
    </source>
</reference>
<keyword evidence="2" id="KW-1185">Reference proteome</keyword>